<dbReference type="PANTHER" id="PTHR48022">
    <property type="entry name" value="PLASTIDIC GLUCOSE TRANSPORTER 4"/>
    <property type="match status" value="1"/>
</dbReference>
<feature type="transmembrane region" description="Helical" evidence="5">
    <location>
        <begin position="58"/>
        <end position="76"/>
    </location>
</feature>
<organism evidence="6 7">
    <name type="scientific">Sporothrix epigloea</name>
    <dbReference type="NCBI Taxonomy" id="1892477"/>
    <lineage>
        <taxon>Eukaryota</taxon>
        <taxon>Fungi</taxon>
        <taxon>Dikarya</taxon>
        <taxon>Ascomycota</taxon>
        <taxon>Pezizomycotina</taxon>
        <taxon>Sordariomycetes</taxon>
        <taxon>Sordariomycetidae</taxon>
        <taxon>Ophiostomatales</taxon>
        <taxon>Ophiostomataceae</taxon>
        <taxon>Sporothrix</taxon>
    </lineage>
</organism>
<evidence type="ECO:0000313" key="7">
    <source>
        <dbReference type="Proteomes" id="UP001642501"/>
    </source>
</evidence>
<dbReference type="Pfam" id="PF00083">
    <property type="entry name" value="Sugar_tr"/>
    <property type="match status" value="1"/>
</dbReference>
<keyword evidence="7" id="KW-1185">Reference proteome</keyword>
<evidence type="ECO:0000313" key="6">
    <source>
        <dbReference type="EMBL" id="CAK7270415.1"/>
    </source>
</evidence>
<dbReference type="InterPro" id="IPR050360">
    <property type="entry name" value="MFS_Sugar_Transporters"/>
</dbReference>
<keyword evidence="4 5" id="KW-0472">Membrane</keyword>
<comment type="subcellular location">
    <subcellularLocation>
        <location evidence="1">Membrane</location>
        <topology evidence="1">Multi-pass membrane protein</topology>
    </subcellularLocation>
</comment>
<dbReference type="EMBL" id="CAWUOM010000072">
    <property type="protein sequence ID" value="CAK7270415.1"/>
    <property type="molecule type" value="Genomic_DNA"/>
</dbReference>
<reference evidence="6 7" key="1">
    <citation type="submission" date="2024-01" db="EMBL/GenBank/DDBJ databases">
        <authorList>
            <person name="Allen C."/>
            <person name="Tagirdzhanova G."/>
        </authorList>
    </citation>
    <scope>NUCLEOTIDE SEQUENCE [LARGE SCALE GENOMIC DNA]</scope>
    <source>
        <strain evidence="6 7">CBS 573.63</strain>
    </source>
</reference>
<protein>
    <recommendedName>
        <fullName evidence="8">Major facilitator superfamily (MFS) profile domain-containing protein</fullName>
    </recommendedName>
</protein>
<dbReference type="Proteomes" id="UP001642501">
    <property type="component" value="Unassembled WGS sequence"/>
</dbReference>
<keyword evidence="3 5" id="KW-1133">Transmembrane helix</keyword>
<evidence type="ECO:0000256" key="1">
    <source>
        <dbReference type="ARBA" id="ARBA00004141"/>
    </source>
</evidence>
<name>A0ABP0DTW8_9PEZI</name>
<dbReference type="SUPFAM" id="SSF103473">
    <property type="entry name" value="MFS general substrate transporter"/>
    <property type="match status" value="1"/>
</dbReference>
<dbReference type="InterPro" id="IPR005828">
    <property type="entry name" value="MFS_sugar_transport-like"/>
</dbReference>
<evidence type="ECO:0000256" key="2">
    <source>
        <dbReference type="ARBA" id="ARBA00022692"/>
    </source>
</evidence>
<evidence type="ECO:0008006" key="8">
    <source>
        <dbReference type="Google" id="ProtNLM"/>
    </source>
</evidence>
<accession>A0ABP0DTW8</accession>
<keyword evidence="2 5" id="KW-0812">Transmembrane</keyword>
<evidence type="ECO:0000256" key="5">
    <source>
        <dbReference type="SAM" id="Phobius"/>
    </source>
</evidence>
<evidence type="ECO:0000256" key="3">
    <source>
        <dbReference type="ARBA" id="ARBA00022989"/>
    </source>
</evidence>
<dbReference type="Gene3D" id="1.20.1250.20">
    <property type="entry name" value="MFS general substrate transporter like domains"/>
    <property type="match status" value="1"/>
</dbReference>
<evidence type="ECO:0000256" key="4">
    <source>
        <dbReference type="ARBA" id="ARBA00023136"/>
    </source>
</evidence>
<dbReference type="InterPro" id="IPR036259">
    <property type="entry name" value="MFS_trans_sf"/>
</dbReference>
<gene>
    <name evidence="6" type="ORF">SEPCBS57363_004089</name>
</gene>
<comment type="caution">
    <text evidence="6">The sequence shown here is derived from an EMBL/GenBank/DDBJ whole genome shotgun (WGS) entry which is preliminary data.</text>
</comment>
<proteinExistence type="predicted"/>
<feature type="transmembrane region" description="Helical" evidence="5">
    <location>
        <begin position="88"/>
        <end position="107"/>
    </location>
</feature>
<feature type="transmembrane region" description="Helical" evidence="5">
    <location>
        <begin position="18"/>
        <end position="37"/>
    </location>
</feature>
<dbReference type="PANTHER" id="PTHR48022:SF11">
    <property type="entry name" value="MONOSACCHARIDE TRANSPORTER (HXT8), PUTATIVE (AFU_ORTHOLOGUE AFUA_2G08120)-RELATED"/>
    <property type="match status" value="1"/>
</dbReference>
<sequence length="156" mass="17118">MFNVATVDHIGRVMALKIGWIGDLCSLIGECVALSIFRRTGARVCTSEIFPNHIRSKGMAWSISSYFAALINYLQVAPTAFSAIGWKFYLVFVVLLAAFISPLFFFCPESKGLSLEEIGRLFGDEATDIALDGPASLDNKLALGRDVEMLETTQDN</sequence>